<dbReference type="Proteomes" id="UP001153332">
    <property type="component" value="Unassembled WGS sequence"/>
</dbReference>
<name>A0ACC2JH77_9PEZI</name>
<proteinExistence type="predicted"/>
<keyword evidence="2" id="KW-1185">Reference proteome</keyword>
<dbReference type="EMBL" id="JAPUUL010001664">
    <property type="protein sequence ID" value="KAJ8126860.1"/>
    <property type="molecule type" value="Genomic_DNA"/>
</dbReference>
<protein>
    <submittedName>
        <fullName evidence="1">Uncharacterized protein</fullName>
    </submittedName>
</protein>
<reference evidence="1" key="1">
    <citation type="submission" date="2022-12" db="EMBL/GenBank/DDBJ databases">
        <title>Genome Sequence of Lasiodiplodia mahajangana.</title>
        <authorList>
            <person name="Buettner E."/>
        </authorList>
    </citation>
    <scope>NUCLEOTIDE SEQUENCE</scope>
    <source>
        <strain evidence="1">VT137</strain>
    </source>
</reference>
<gene>
    <name evidence="1" type="ORF">O1611_g6777</name>
</gene>
<comment type="caution">
    <text evidence="1">The sequence shown here is derived from an EMBL/GenBank/DDBJ whole genome shotgun (WGS) entry which is preliminary data.</text>
</comment>
<evidence type="ECO:0000313" key="2">
    <source>
        <dbReference type="Proteomes" id="UP001153332"/>
    </source>
</evidence>
<sequence>MRPILLLTALLASYPSSTLCDDAIAITAPEAQPQLQTAAAEPFPFPAIQARQHIVAARTTSPIPTSITTLPTSAPASDDGDDGGSGETSNSGSAENTSTTTVTITSRSTTTIRPTLTITSLFSSISPLTSGASGRLESLLLLPWRFMYTLFVIFS</sequence>
<organism evidence="1 2">
    <name type="scientific">Lasiodiplodia mahajangana</name>
    <dbReference type="NCBI Taxonomy" id="1108764"/>
    <lineage>
        <taxon>Eukaryota</taxon>
        <taxon>Fungi</taxon>
        <taxon>Dikarya</taxon>
        <taxon>Ascomycota</taxon>
        <taxon>Pezizomycotina</taxon>
        <taxon>Dothideomycetes</taxon>
        <taxon>Dothideomycetes incertae sedis</taxon>
        <taxon>Botryosphaeriales</taxon>
        <taxon>Botryosphaeriaceae</taxon>
        <taxon>Lasiodiplodia</taxon>
    </lineage>
</organism>
<evidence type="ECO:0000313" key="1">
    <source>
        <dbReference type="EMBL" id="KAJ8126860.1"/>
    </source>
</evidence>
<accession>A0ACC2JH77</accession>